<evidence type="ECO:0000313" key="2">
    <source>
        <dbReference type="EMBL" id="KAK5889842.1"/>
    </source>
</evidence>
<dbReference type="Proteomes" id="UP001335648">
    <property type="component" value="Unassembled WGS sequence"/>
</dbReference>
<dbReference type="EMBL" id="JAULUE010002056">
    <property type="protein sequence ID" value="KAK5889842.1"/>
    <property type="molecule type" value="Genomic_DNA"/>
</dbReference>
<sequence length="337" mass="37100">MRAATHLSLTATCPVHCHPPPPPCPPNPPRPTRHHSLTPENGTAYHRNLHPPSPHSHYRPPLTDTSVEPALPPIVPLTASVRLSPPLSPALLPPPILPYLFHYYRLPGLPPLLSLLQTSSAPDDRPPCYPLPTLPIVLPVAALHTTISALQLSAPPSPYDTLRWSLPSEKRCSHYSTCTSLYLPSTPHHPIPTHARPDHILTLYSFQAFPCHYTHYTFAHSSNFLHSTTKVSLTRPHHTPTLGRSLLLCTRPTTFTLGPPLSVSYVFTPTSTSTIPTLPLQPFSQRAHTPFGTDSRPHCPTARSPPLETNTATTLPLHRNYASTHIQPTVRLVDIEA</sequence>
<comment type="caution">
    <text evidence="2">The sequence shown here is derived from an EMBL/GenBank/DDBJ whole genome shotgun (WGS) entry which is preliminary data.</text>
</comment>
<evidence type="ECO:0000313" key="3">
    <source>
        <dbReference type="Proteomes" id="UP001335648"/>
    </source>
</evidence>
<feature type="region of interest" description="Disordered" evidence="1">
    <location>
        <begin position="24"/>
        <end position="69"/>
    </location>
</feature>
<gene>
    <name evidence="2" type="ORF">CesoFtcFv8_013422</name>
</gene>
<proteinExistence type="predicted"/>
<accession>A0AAN8BRJ6</accession>
<dbReference type="AlphaFoldDB" id="A0AAN8BRJ6"/>
<reference evidence="2 3" key="1">
    <citation type="journal article" date="2023" name="Mol. Biol. Evol.">
        <title>Genomics of Secondarily Temperate Adaptation in the Only Non-Antarctic Icefish.</title>
        <authorList>
            <person name="Rivera-Colon A.G."/>
            <person name="Rayamajhi N."/>
            <person name="Minhas B.F."/>
            <person name="Madrigal G."/>
            <person name="Bilyk K.T."/>
            <person name="Yoon V."/>
            <person name="Hune M."/>
            <person name="Gregory S."/>
            <person name="Cheng C.H.C."/>
            <person name="Catchen J.M."/>
        </authorList>
    </citation>
    <scope>NUCLEOTIDE SEQUENCE [LARGE SCALE GENOMIC DNA]</scope>
    <source>
        <strain evidence="2">JC2023a</strain>
    </source>
</reference>
<evidence type="ECO:0000256" key="1">
    <source>
        <dbReference type="SAM" id="MobiDB-lite"/>
    </source>
</evidence>
<feature type="region of interest" description="Disordered" evidence="1">
    <location>
        <begin position="291"/>
        <end position="310"/>
    </location>
</feature>
<protein>
    <submittedName>
        <fullName evidence="2">Uncharacterized protein</fullName>
    </submittedName>
</protein>
<keyword evidence="3" id="KW-1185">Reference proteome</keyword>
<name>A0AAN8BRJ6_9TELE</name>
<organism evidence="2 3">
    <name type="scientific">Champsocephalus esox</name>
    <name type="common">pike icefish</name>
    <dbReference type="NCBI Taxonomy" id="159716"/>
    <lineage>
        <taxon>Eukaryota</taxon>
        <taxon>Metazoa</taxon>
        <taxon>Chordata</taxon>
        <taxon>Craniata</taxon>
        <taxon>Vertebrata</taxon>
        <taxon>Euteleostomi</taxon>
        <taxon>Actinopterygii</taxon>
        <taxon>Neopterygii</taxon>
        <taxon>Teleostei</taxon>
        <taxon>Neoteleostei</taxon>
        <taxon>Acanthomorphata</taxon>
        <taxon>Eupercaria</taxon>
        <taxon>Perciformes</taxon>
        <taxon>Notothenioidei</taxon>
        <taxon>Channichthyidae</taxon>
        <taxon>Champsocephalus</taxon>
    </lineage>
</organism>